<comment type="function">
    <text evidence="1 6">Involved in nucleolar processing of pre-18S ribosomal RNA.</text>
</comment>
<reference evidence="9" key="1">
    <citation type="journal article" date="2018" name="Nat. Microbiol.">
        <title>Leveraging single-cell genomics to expand the fungal tree of life.</title>
        <authorList>
            <person name="Ahrendt S.R."/>
            <person name="Quandt C.A."/>
            <person name="Ciobanu D."/>
            <person name="Clum A."/>
            <person name="Salamov A."/>
            <person name="Andreopoulos B."/>
            <person name="Cheng J.F."/>
            <person name="Woyke T."/>
            <person name="Pelin A."/>
            <person name="Henrissat B."/>
            <person name="Reynolds N.K."/>
            <person name="Benny G.L."/>
            <person name="Smith M.E."/>
            <person name="James T.Y."/>
            <person name="Grigoriev I.V."/>
        </authorList>
    </citation>
    <scope>NUCLEOTIDE SEQUENCE [LARGE SCALE GENOMIC DNA]</scope>
</reference>
<dbReference type="AlphaFoldDB" id="A0A4P9Y7N5"/>
<keyword evidence="4 6" id="KW-0698">rRNA processing</keyword>
<comment type="subunit">
    <text evidence="6">Component of the ribosomal small subunit (SSU) processome.</text>
</comment>
<sequence length="255" mass="29201">MSSVRNAVQRKNHKERGQLSSRSRLGLLEKHKDYVLRAKDYHSKEKAIKGMREKAAARNPDEFYFKMINTSTKGGVHVASRAEAFSPEEAKLLKSQDIGYIKHRRNMERNKIERLKESLSFMEDAGNRSAKGQKKSNHTVFVDTEEEASNLDVAKHLNTPAELLGRRANRPRTADLQNQTSLETSTSADLTSLRKERTRAYRELSGRMKREATLKALEQELMTQKNLMDKGGVKKKVGKDSRGLGIYKWNAERKR</sequence>
<name>A0A4P9Y7N5_9FUNG</name>
<dbReference type="Pfam" id="PF03998">
    <property type="entry name" value="Utp11"/>
    <property type="match status" value="1"/>
</dbReference>
<dbReference type="Proteomes" id="UP000267251">
    <property type="component" value="Unassembled WGS sequence"/>
</dbReference>
<dbReference type="OrthoDB" id="29058at2759"/>
<dbReference type="GO" id="GO:0006364">
    <property type="term" value="P:rRNA processing"/>
    <property type="evidence" value="ECO:0007669"/>
    <property type="project" value="UniProtKB-UniRule"/>
</dbReference>
<dbReference type="PANTHER" id="PTHR12838">
    <property type="entry name" value="U3 SMALL NUCLEOLAR RNA-ASSOCIATED PROTEIN 11"/>
    <property type="match status" value="1"/>
</dbReference>
<evidence type="ECO:0000256" key="4">
    <source>
        <dbReference type="ARBA" id="ARBA00022552"/>
    </source>
</evidence>
<evidence type="ECO:0000256" key="3">
    <source>
        <dbReference type="ARBA" id="ARBA00008105"/>
    </source>
</evidence>
<accession>A0A4P9Y7N5</accession>
<evidence type="ECO:0000256" key="2">
    <source>
        <dbReference type="ARBA" id="ARBA00004604"/>
    </source>
</evidence>
<keyword evidence="5 6" id="KW-0539">Nucleus</keyword>
<feature type="region of interest" description="Disordered" evidence="7">
    <location>
        <begin position="1"/>
        <end position="24"/>
    </location>
</feature>
<comment type="subcellular location">
    <subcellularLocation>
        <location evidence="2 6">Nucleus</location>
        <location evidence="2 6">Nucleolus</location>
    </subcellularLocation>
</comment>
<evidence type="ECO:0000256" key="6">
    <source>
        <dbReference type="PIRNR" id="PIRNR015952"/>
    </source>
</evidence>
<dbReference type="PANTHER" id="PTHR12838:SF0">
    <property type="entry name" value="U3 SMALL NUCLEOLAR RNA-ASSOCIATED PROTEIN 11-RELATED"/>
    <property type="match status" value="1"/>
</dbReference>
<feature type="compositionally biased region" description="Polar residues" evidence="7">
    <location>
        <begin position="175"/>
        <end position="190"/>
    </location>
</feature>
<evidence type="ECO:0000256" key="5">
    <source>
        <dbReference type="ARBA" id="ARBA00023242"/>
    </source>
</evidence>
<proteinExistence type="inferred from homology"/>
<feature type="region of interest" description="Disordered" evidence="7">
    <location>
        <begin position="168"/>
        <end position="194"/>
    </location>
</feature>
<dbReference type="PIRSF" id="PIRSF015952">
    <property type="entry name" value="U3snoRNP11"/>
    <property type="match status" value="1"/>
</dbReference>
<evidence type="ECO:0000313" key="8">
    <source>
        <dbReference type="EMBL" id="RKP14281.1"/>
    </source>
</evidence>
<keyword evidence="9" id="KW-1185">Reference proteome</keyword>
<gene>
    <name evidence="8" type="ORF">BJ684DRAFT_15379</name>
</gene>
<dbReference type="GO" id="GO:0032040">
    <property type="term" value="C:small-subunit processome"/>
    <property type="evidence" value="ECO:0007669"/>
    <property type="project" value="UniProtKB-UniRule"/>
</dbReference>
<evidence type="ECO:0000256" key="1">
    <source>
        <dbReference type="ARBA" id="ARBA00004099"/>
    </source>
</evidence>
<comment type="similarity">
    <text evidence="3 6">Belongs to the UTP11 family.</text>
</comment>
<protein>
    <recommendedName>
        <fullName evidence="6">U3 small nucleolar RNA-associated protein 11</fullName>
        <shortName evidence="6">U3 snoRNA-associated protein 11</shortName>
    </recommendedName>
</protein>
<organism evidence="8 9">
    <name type="scientific">Piptocephalis cylindrospora</name>
    <dbReference type="NCBI Taxonomy" id="1907219"/>
    <lineage>
        <taxon>Eukaryota</taxon>
        <taxon>Fungi</taxon>
        <taxon>Fungi incertae sedis</taxon>
        <taxon>Zoopagomycota</taxon>
        <taxon>Zoopagomycotina</taxon>
        <taxon>Zoopagomycetes</taxon>
        <taxon>Zoopagales</taxon>
        <taxon>Piptocephalidaceae</taxon>
        <taxon>Piptocephalis</taxon>
    </lineage>
</organism>
<evidence type="ECO:0000256" key="7">
    <source>
        <dbReference type="SAM" id="MobiDB-lite"/>
    </source>
</evidence>
<dbReference type="InterPro" id="IPR007144">
    <property type="entry name" value="SSU_processome_Utp11"/>
</dbReference>
<dbReference type="EMBL" id="KZ987857">
    <property type="protein sequence ID" value="RKP14281.1"/>
    <property type="molecule type" value="Genomic_DNA"/>
</dbReference>
<evidence type="ECO:0000313" key="9">
    <source>
        <dbReference type="Proteomes" id="UP000267251"/>
    </source>
</evidence>